<dbReference type="PRINTS" id="PR00111">
    <property type="entry name" value="ABHYDROLASE"/>
</dbReference>
<dbReference type="InterPro" id="IPR000073">
    <property type="entry name" value="AB_hydrolase_1"/>
</dbReference>
<dbReference type="SUPFAM" id="SSF69118">
    <property type="entry name" value="AhpD-like"/>
    <property type="match status" value="1"/>
</dbReference>
<evidence type="ECO:0000259" key="1">
    <source>
        <dbReference type="Pfam" id="PF00561"/>
    </source>
</evidence>
<dbReference type="PANTHER" id="PTHR33570">
    <property type="entry name" value="4-CARBOXYMUCONOLACTONE DECARBOXYLASE FAMILY PROTEIN"/>
    <property type="match status" value="1"/>
</dbReference>
<dbReference type="Pfam" id="PF00561">
    <property type="entry name" value="Abhydrolase_1"/>
    <property type="match status" value="1"/>
</dbReference>
<evidence type="ECO:0000313" key="4">
    <source>
        <dbReference type="Proteomes" id="UP001589810"/>
    </source>
</evidence>
<dbReference type="InterPro" id="IPR029032">
    <property type="entry name" value="AhpD-like"/>
</dbReference>
<name>A0ABV6MKE0_9PSEU</name>
<sequence length="372" mass="40093">MGKPSSSSCEGRVTDYRWAGAPEGPVLVVGNSLGTDARMWREQLPALGKSLRLLLIDHPGHGDAAAEPGLDTVDGLGERVLRLLDEAGVERAHYLGLSLGGMVGLWLAANAPDRVDRLAVCCTTAYFGTPDAWRQRAEAVRANGTGSIAPQVTDRWVTADYTDRAWLVDMMSSVDDEGYAECCEALATLDLRAQLPSITAPTLVLAGDEDRATPVEHSQAIADAVPGARLKVVPGAHIAPLESPDAVTSLLVEHFTSVRRQVLGDAHVDRAQAATTPFTADFQDFISRYAWGDVWTRPGLDRRTRSAITLAMLATLQHEDELAMHVRAALRNGMTVEEIKEVLLQVAVYAGVPTANRAFRIADRVLSTLDTP</sequence>
<dbReference type="EMBL" id="JBHLUD010000001">
    <property type="protein sequence ID" value="MFC0540356.1"/>
    <property type="molecule type" value="Genomic_DNA"/>
</dbReference>
<dbReference type="Gene3D" id="1.20.1290.10">
    <property type="entry name" value="AhpD-like"/>
    <property type="match status" value="1"/>
</dbReference>
<feature type="domain" description="AB hydrolase-1" evidence="1">
    <location>
        <begin position="25"/>
        <end position="137"/>
    </location>
</feature>
<keyword evidence="4" id="KW-1185">Reference proteome</keyword>
<proteinExistence type="predicted"/>
<dbReference type="InterPro" id="IPR003779">
    <property type="entry name" value="CMD-like"/>
</dbReference>
<dbReference type="EC" id="3.1.1.24" evidence="3"/>
<organism evidence="3 4">
    <name type="scientific">Kutzneria chonburiensis</name>
    <dbReference type="NCBI Taxonomy" id="1483604"/>
    <lineage>
        <taxon>Bacteria</taxon>
        <taxon>Bacillati</taxon>
        <taxon>Actinomycetota</taxon>
        <taxon>Actinomycetes</taxon>
        <taxon>Pseudonocardiales</taxon>
        <taxon>Pseudonocardiaceae</taxon>
        <taxon>Kutzneria</taxon>
    </lineage>
</organism>
<dbReference type="InterPro" id="IPR012788">
    <property type="entry name" value="Decarb_PcaC"/>
</dbReference>
<dbReference type="Pfam" id="PF02627">
    <property type="entry name" value="CMD"/>
    <property type="match status" value="1"/>
</dbReference>
<gene>
    <name evidence="3" type="primary">pcaD</name>
    <name evidence="3" type="ORF">ACFFH7_02635</name>
</gene>
<dbReference type="SUPFAM" id="SSF53474">
    <property type="entry name" value="alpha/beta-Hydrolases"/>
    <property type="match status" value="1"/>
</dbReference>
<dbReference type="PANTHER" id="PTHR33570:SF2">
    <property type="entry name" value="CARBOXYMUCONOLACTONE DECARBOXYLASE-LIKE DOMAIN-CONTAINING PROTEIN"/>
    <property type="match status" value="1"/>
</dbReference>
<feature type="domain" description="Carboxymuconolactone decarboxylase-like" evidence="2">
    <location>
        <begin position="281"/>
        <end position="363"/>
    </location>
</feature>
<dbReference type="Proteomes" id="UP001589810">
    <property type="component" value="Unassembled WGS sequence"/>
</dbReference>
<evidence type="ECO:0000259" key="2">
    <source>
        <dbReference type="Pfam" id="PF02627"/>
    </source>
</evidence>
<protein>
    <submittedName>
        <fullName evidence="3">3-oxoadipate enol-lactonase</fullName>
        <ecNumber evidence="3">3.1.1.24</ecNumber>
    </submittedName>
</protein>
<accession>A0ABV6MKE0</accession>
<dbReference type="InterPro" id="IPR029058">
    <property type="entry name" value="AB_hydrolase_fold"/>
</dbReference>
<dbReference type="RefSeq" id="WP_379793746.1">
    <property type="nucleotide sequence ID" value="NZ_CP097263.1"/>
</dbReference>
<dbReference type="NCBIfam" id="TIGR02427">
    <property type="entry name" value="protocat_pcaD"/>
    <property type="match status" value="1"/>
</dbReference>
<dbReference type="InterPro" id="IPR052512">
    <property type="entry name" value="4CMD/NDH-1_regulator"/>
</dbReference>
<reference evidence="3 4" key="1">
    <citation type="submission" date="2024-09" db="EMBL/GenBank/DDBJ databases">
        <authorList>
            <person name="Sun Q."/>
            <person name="Mori K."/>
        </authorList>
    </citation>
    <scope>NUCLEOTIDE SEQUENCE [LARGE SCALE GENOMIC DNA]</scope>
    <source>
        <strain evidence="3 4">TBRC 1432</strain>
    </source>
</reference>
<dbReference type="GO" id="GO:0047570">
    <property type="term" value="F:3-oxoadipate enol-lactonase activity"/>
    <property type="evidence" value="ECO:0007669"/>
    <property type="project" value="UniProtKB-EC"/>
</dbReference>
<dbReference type="InterPro" id="IPR026968">
    <property type="entry name" value="PcaD/CatD"/>
</dbReference>
<comment type="caution">
    <text evidence="3">The sequence shown here is derived from an EMBL/GenBank/DDBJ whole genome shotgun (WGS) entry which is preliminary data.</text>
</comment>
<dbReference type="NCBIfam" id="TIGR02425">
    <property type="entry name" value="decarb_PcaC"/>
    <property type="match status" value="1"/>
</dbReference>
<keyword evidence="3" id="KW-0378">Hydrolase</keyword>
<evidence type="ECO:0000313" key="3">
    <source>
        <dbReference type="EMBL" id="MFC0540356.1"/>
    </source>
</evidence>
<dbReference type="Gene3D" id="3.40.50.1820">
    <property type="entry name" value="alpha/beta hydrolase"/>
    <property type="match status" value="1"/>
</dbReference>